<feature type="domain" description="Berberine/berberine-like" evidence="1">
    <location>
        <begin position="25"/>
        <end position="64"/>
    </location>
</feature>
<organism evidence="2 3">
    <name type="scientific">Microdochium trichocladiopsis</name>
    <dbReference type="NCBI Taxonomy" id="1682393"/>
    <lineage>
        <taxon>Eukaryota</taxon>
        <taxon>Fungi</taxon>
        <taxon>Dikarya</taxon>
        <taxon>Ascomycota</taxon>
        <taxon>Pezizomycotina</taxon>
        <taxon>Sordariomycetes</taxon>
        <taxon>Xylariomycetidae</taxon>
        <taxon>Xylariales</taxon>
        <taxon>Microdochiaceae</taxon>
        <taxon>Microdochium</taxon>
    </lineage>
</organism>
<proteinExistence type="predicted"/>
<evidence type="ECO:0000313" key="2">
    <source>
        <dbReference type="EMBL" id="KAH7029520.1"/>
    </source>
</evidence>
<dbReference type="GO" id="GO:0050660">
    <property type="term" value="F:flavin adenine dinucleotide binding"/>
    <property type="evidence" value="ECO:0007669"/>
    <property type="project" value="InterPro"/>
</dbReference>
<name>A0A9P8Y5P9_9PEZI</name>
<evidence type="ECO:0000313" key="3">
    <source>
        <dbReference type="Proteomes" id="UP000756346"/>
    </source>
</evidence>
<evidence type="ECO:0000259" key="1">
    <source>
        <dbReference type="Pfam" id="PF08031"/>
    </source>
</evidence>
<dbReference type="GeneID" id="70179595"/>
<accession>A0A9P8Y5P9</accession>
<dbReference type="Gene3D" id="3.40.462.20">
    <property type="match status" value="1"/>
</dbReference>
<protein>
    <submittedName>
        <fullName evidence="2">FAD fmn-containing isoamyl alcohol oxidase</fullName>
    </submittedName>
</protein>
<sequence>MLDRQRWLSEEMRPRIEAVTPGSGTYMNEADYAQPNWREAFFGDNYAGLVAVKEAWDPKSLFWALEVPGSEAWTVAADGRMCRA</sequence>
<dbReference type="InterPro" id="IPR016169">
    <property type="entry name" value="FAD-bd_PCMH_sub2"/>
</dbReference>
<dbReference type="RefSeq" id="XP_046011808.1">
    <property type="nucleotide sequence ID" value="XM_046150049.1"/>
</dbReference>
<dbReference type="InterPro" id="IPR012951">
    <property type="entry name" value="BBE"/>
</dbReference>
<comment type="caution">
    <text evidence="2">The sequence shown here is derived from an EMBL/GenBank/DDBJ whole genome shotgun (WGS) entry which is preliminary data.</text>
</comment>
<gene>
    <name evidence="2" type="ORF">B0I36DRAFT_244345</name>
</gene>
<dbReference type="Pfam" id="PF08031">
    <property type="entry name" value="BBE"/>
    <property type="match status" value="1"/>
</dbReference>
<dbReference type="Proteomes" id="UP000756346">
    <property type="component" value="Unassembled WGS sequence"/>
</dbReference>
<dbReference type="Gene3D" id="3.30.465.10">
    <property type="match status" value="1"/>
</dbReference>
<reference evidence="2" key="1">
    <citation type="journal article" date="2021" name="Nat. Commun.">
        <title>Genetic determinants of endophytism in the Arabidopsis root mycobiome.</title>
        <authorList>
            <person name="Mesny F."/>
            <person name="Miyauchi S."/>
            <person name="Thiergart T."/>
            <person name="Pickel B."/>
            <person name="Atanasova L."/>
            <person name="Karlsson M."/>
            <person name="Huettel B."/>
            <person name="Barry K.W."/>
            <person name="Haridas S."/>
            <person name="Chen C."/>
            <person name="Bauer D."/>
            <person name="Andreopoulos W."/>
            <person name="Pangilinan J."/>
            <person name="LaButti K."/>
            <person name="Riley R."/>
            <person name="Lipzen A."/>
            <person name="Clum A."/>
            <person name="Drula E."/>
            <person name="Henrissat B."/>
            <person name="Kohler A."/>
            <person name="Grigoriev I.V."/>
            <person name="Martin F.M."/>
            <person name="Hacquard S."/>
        </authorList>
    </citation>
    <scope>NUCLEOTIDE SEQUENCE</scope>
    <source>
        <strain evidence="2">MPI-CAGE-CH-0230</strain>
    </source>
</reference>
<dbReference type="GO" id="GO:0016491">
    <property type="term" value="F:oxidoreductase activity"/>
    <property type="evidence" value="ECO:0007669"/>
    <property type="project" value="InterPro"/>
</dbReference>
<keyword evidence="3" id="KW-1185">Reference proteome</keyword>
<dbReference type="EMBL" id="JAGTJQ010000006">
    <property type="protein sequence ID" value="KAH7029520.1"/>
    <property type="molecule type" value="Genomic_DNA"/>
</dbReference>
<dbReference type="OrthoDB" id="9983560at2759"/>
<dbReference type="AlphaFoldDB" id="A0A9P8Y5P9"/>